<comment type="caution">
    <text evidence="2">The sequence shown here is derived from an EMBL/GenBank/DDBJ whole genome shotgun (WGS) entry which is preliminary data.</text>
</comment>
<feature type="repeat" description="ANK" evidence="1">
    <location>
        <begin position="40"/>
        <end position="65"/>
    </location>
</feature>
<evidence type="ECO:0000313" key="2">
    <source>
        <dbReference type="EMBL" id="KAF2568995.1"/>
    </source>
</evidence>
<protein>
    <submittedName>
        <fullName evidence="2">Uncharacterized protein</fullName>
    </submittedName>
</protein>
<dbReference type="InterPro" id="IPR036770">
    <property type="entry name" value="Ankyrin_rpt-contain_sf"/>
</dbReference>
<sequence length="77" mass="8796">MKFSIFEVVFPHLSNIVEVCWRDLQRLSVLHGVINRATDGGIKPLHVAALKRHIERMQLLLDLGAFVAHITGRWNPN</sequence>
<proteinExistence type="predicted"/>
<dbReference type="AlphaFoldDB" id="A0A8S9II42"/>
<name>A0A8S9II42_BRACR</name>
<dbReference type="PROSITE" id="PS50088">
    <property type="entry name" value="ANK_REPEAT"/>
    <property type="match status" value="1"/>
</dbReference>
<dbReference type="PROSITE" id="PS50297">
    <property type="entry name" value="ANK_REP_REGION"/>
    <property type="match status" value="1"/>
</dbReference>
<evidence type="ECO:0000313" key="3">
    <source>
        <dbReference type="Proteomes" id="UP000712281"/>
    </source>
</evidence>
<keyword evidence="1" id="KW-0040">ANK repeat</keyword>
<organism evidence="2 3">
    <name type="scientific">Brassica cretica</name>
    <name type="common">Mustard</name>
    <dbReference type="NCBI Taxonomy" id="69181"/>
    <lineage>
        <taxon>Eukaryota</taxon>
        <taxon>Viridiplantae</taxon>
        <taxon>Streptophyta</taxon>
        <taxon>Embryophyta</taxon>
        <taxon>Tracheophyta</taxon>
        <taxon>Spermatophyta</taxon>
        <taxon>Magnoliopsida</taxon>
        <taxon>eudicotyledons</taxon>
        <taxon>Gunneridae</taxon>
        <taxon>Pentapetalae</taxon>
        <taxon>rosids</taxon>
        <taxon>malvids</taxon>
        <taxon>Brassicales</taxon>
        <taxon>Brassicaceae</taxon>
        <taxon>Brassiceae</taxon>
        <taxon>Brassica</taxon>
    </lineage>
</organism>
<evidence type="ECO:0000256" key="1">
    <source>
        <dbReference type="PROSITE-ProRule" id="PRU00023"/>
    </source>
</evidence>
<gene>
    <name evidence="2" type="ORF">F2Q68_00026896</name>
</gene>
<accession>A0A8S9II42</accession>
<dbReference type="SUPFAM" id="SSF48403">
    <property type="entry name" value="Ankyrin repeat"/>
    <property type="match status" value="1"/>
</dbReference>
<reference evidence="2" key="1">
    <citation type="submission" date="2019-12" db="EMBL/GenBank/DDBJ databases">
        <title>Genome sequencing and annotation of Brassica cretica.</title>
        <authorList>
            <person name="Studholme D.J."/>
            <person name="Sarris P.F."/>
        </authorList>
    </citation>
    <scope>NUCLEOTIDE SEQUENCE</scope>
    <source>
        <strain evidence="2">PFS-001/15</strain>
        <tissue evidence="2">Leaf</tissue>
    </source>
</reference>
<dbReference type="Proteomes" id="UP000712281">
    <property type="component" value="Unassembled WGS sequence"/>
</dbReference>
<dbReference type="InterPro" id="IPR002110">
    <property type="entry name" value="Ankyrin_rpt"/>
</dbReference>
<dbReference type="EMBL" id="QGKW02001911">
    <property type="protein sequence ID" value="KAF2568995.1"/>
    <property type="molecule type" value="Genomic_DNA"/>
</dbReference>